<evidence type="ECO:0000313" key="2">
    <source>
        <dbReference type="EMBL" id="SDM34436.1"/>
    </source>
</evidence>
<keyword evidence="3" id="KW-1185">Reference proteome</keyword>
<dbReference type="Proteomes" id="UP000199309">
    <property type="component" value="Unassembled WGS sequence"/>
</dbReference>
<sequence>MVEYGLILLIVLSIGTGIYTVYQLKGSEHRIYSAITEKLQSILGVGDVFDTGETFTIMESDPLGIKPVTGHKTNLTVGKDTAYTVYWYESRYGQKVYTLYHEGQRYTYYGSPIQGGNDAHVRIEEDGGRTTVFKSGEYYYQITDYGNADTQLTVFTGNTSTIQRQPYYRNVTAYDRS</sequence>
<keyword evidence="1" id="KW-1133">Transmembrane helix</keyword>
<feature type="transmembrane region" description="Helical" evidence="1">
    <location>
        <begin position="6"/>
        <end position="22"/>
    </location>
</feature>
<reference evidence="2 3" key="1">
    <citation type="submission" date="2016-10" db="EMBL/GenBank/DDBJ databases">
        <authorList>
            <person name="de Groot N.N."/>
        </authorList>
    </citation>
    <scope>NUCLEOTIDE SEQUENCE [LARGE SCALE GENOMIC DNA]</scope>
    <source>
        <strain evidence="2 3">DSM 16981</strain>
    </source>
</reference>
<keyword evidence="1" id="KW-0472">Membrane</keyword>
<organism evidence="2 3">
    <name type="scientific">Megasphaera paucivorans</name>
    <dbReference type="NCBI Taxonomy" id="349095"/>
    <lineage>
        <taxon>Bacteria</taxon>
        <taxon>Bacillati</taxon>
        <taxon>Bacillota</taxon>
        <taxon>Negativicutes</taxon>
        <taxon>Veillonellales</taxon>
        <taxon>Veillonellaceae</taxon>
        <taxon>Megasphaera</taxon>
    </lineage>
</organism>
<proteinExistence type="predicted"/>
<dbReference type="EMBL" id="FNHQ01000005">
    <property type="protein sequence ID" value="SDM34436.1"/>
    <property type="molecule type" value="Genomic_DNA"/>
</dbReference>
<dbReference type="AlphaFoldDB" id="A0A1G9SG15"/>
<accession>A0A1G9SG15</accession>
<evidence type="ECO:0000313" key="3">
    <source>
        <dbReference type="Proteomes" id="UP000199309"/>
    </source>
</evidence>
<gene>
    <name evidence="2" type="ORF">SAMN05660299_00711</name>
</gene>
<evidence type="ECO:0000256" key="1">
    <source>
        <dbReference type="SAM" id="Phobius"/>
    </source>
</evidence>
<name>A0A1G9SG15_9FIRM</name>
<keyword evidence="1" id="KW-0812">Transmembrane</keyword>
<dbReference type="STRING" id="349095.SAMN05660299_00711"/>
<protein>
    <submittedName>
        <fullName evidence="2">Uncharacterized protein</fullName>
    </submittedName>
</protein>